<comment type="caution">
    <text evidence="1">The sequence shown here is derived from an EMBL/GenBank/DDBJ whole genome shotgun (WGS) entry which is preliminary data.</text>
</comment>
<gene>
    <name evidence="1" type="ORF">SDC9_119195</name>
</gene>
<reference evidence="1" key="1">
    <citation type="submission" date="2019-08" db="EMBL/GenBank/DDBJ databases">
        <authorList>
            <person name="Kucharzyk K."/>
            <person name="Murdoch R.W."/>
            <person name="Higgins S."/>
            <person name="Loffler F."/>
        </authorList>
    </citation>
    <scope>NUCLEOTIDE SEQUENCE</scope>
</reference>
<dbReference type="AlphaFoldDB" id="A0A645C3I7"/>
<dbReference type="Gene3D" id="3.40.109.40">
    <property type="match status" value="1"/>
</dbReference>
<organism evidence="1">
    <name type="scientific">bioreactor metagenome</name>
    <dbReference type="NCBI Taxonomy" id="1076179"/>
    <lineage>
        <taxon>unclassified sequences</taxon>
        <taxon>metagenomes</taxon>
        <taxon>ecological metagenomes</taxon>
    </lineage>
</organism>
<dbReference type="GO" id="GO:0008705">
    <property type="term" value="F:methionine synthase activity"/>
    <property type="evidence" value="ECO:0007669"/>
    <property type="project" value="InterPro"/>
</dbReference>
<protein>
    <submittedName>
        <fullName evidence="1">Uncharacterized protein</fullName>
    </submittedName>
</protein>
<evidence type="ECO:0000313" key="1">
    <source>
        <dbReference type="EMBL" id="MPM72222.1"/>
    </source>
</evidence>
<accession>A0A645C3I7</accession>
<sequence>MDKIKITDLNPIPLTLPERAILSRLGGNRHLTVIAPAETARYRAWMLEALQAMRPRGRYAVCPIVRNDGEYLELAAGPVWRSAPLCALVGDAPLLWLGAVTLGGGVAELVAAAREDMARAVVCDAAGSECADQGMEILQQQAARTLSRRGYVLGLRRFSPGYGNLTLTVQREMFALLDLPALGMALTESCIMLPEKSVTAVAPVFRREGGSAESR</sequence>
<dbReference type="SUPFAM" id="SSF56507">
    <property type="entry name" value="Methionine synthase activation domain-like"/>
    <property type="match status" value="1"/>
</dbReference>
<name>A0A645C3I7_9ZZZZ</name>
<dbReference type="InterPro" id="IPR037010">
    <property type="entry name" value="VitB12-dep_Met_synth_activ_sf"/>
</dbReference>
<proteinExistence type="predicted"/>
<dbReference type="EMBL" id="VSSQ01024610">
    <property type="protein sequence ID" value="MPM72222.1"/>
    <property type="molecule type" value="Genomic_DNA"/>
</dbReference>